<feature type="compositionally biased region" description="Polar residues" evidence="2">
    <location>
        <begin position="158"/>
        <end position="176"/>
    </location>
</feature>
<sequence length="1459" mass="159791">TNVLKMFSMEPNSNRLFQIVQEPQVGPRLGIQAQSVSSLFHAPLTSRPEKSFSSASELRKHMLANRQPSLPITSGPIQATFQPAQFQIPDRQNYPHKEAPLMTRSSNQGDVWDGVKRGSRFHEELNEISNVKSDSVISLRRRFGGDSATATSEDDHWSVSTASAKLSRPSKTSPSHSEADSMDLSNVLPGYETKIKDTDVWSPNLESTQGVPVSIERVTARTLQTIPFSEDPFWKEIEEMTTFDPNSMAGHLSVPKGQDTTSTTDTIKAQHQVELTCPLSSTLPNQPRYNATSNMERMQRSKSLYTPNIIPLSVNVPDAASSSAVSALDDVLEDISKSSMERKQLSPKKRALETAFGTSTISGGSSVPSFLKVKHDSPQTGFKFQGGQFTFAKSAPDSQPQQIKPVVSSILPDQAENLAFQSKQPLQFYQQQRQHTQQQSQQQVQNRQSQILPGGLSSYQLDPNLLKQKLLNTGLVEETDTEESVGFKPSRISSLVASAPAPGYVAHNSTTQSYTSIAPHSNKSIILESAVQPSSLYTSNQSGSAPFVETNPAAPWAVKQPGPNALHDIQKALAPFEATSYQPDAETLYGVTRLQSFNEPSFNTSRGPHVTATGWTYQSQLKKDTDSIDANTLSSSNSLNRLQEVNDSMDDLKDLAQNVEKKINAIKGKLQSADEKSLDSILASLRKLSPEVKSQDTDVTNIDDYYSTKKSKLSDALAELNRIYDDLELTKTGVPDRGKPKPYRPSKSSDFSIVLQPKSAHLRPMQTRISSMYIPGLERHTKAELDQETESEFDILSKSFQAIVDDVNLTTDMFTRAAGSSGTENVAPETQNQASKLGLKSESSSSIKNLVAVSTDDESASTKIPPVTAPKPQEIKSKGGRFRSKLQYSLENDDSMVKRNRSKSIPGLETNTSDLFEGAETNNVVPQTAAPTTTILTESSTTTPATASPASRQRPRVRPVRDNKIIQDDKATKVQEDKRSGVSQSPHPSPSVTRKVIYNTGLSTEDKSQPVRTFTESPEEEPQDTKLSQEQTDKQIHKSGDSETVHVLSVSSGTPKKVPPRTASKPSARSEACTQSSVPSSESTSLKNVPLQLNTNNSTPVKKNSSVSEQSKSTSTVCINLSPAVSEIPQSKQTNSSSKQDDSETTNAGGQRSKRRIGTGVAMILDKFSTSEDNGDRIKKRPDTRSAPDLIESLNDDEDSRDIISDTDNIKKTAQTVKTQQKSSIENKMLSSKAIKSPATQRVEKRIPVLASDGSKSSISKSVVVSSLERKLIDPEVKAPSSGSSSTPQPSSPNNKPPLHPWKRQMSDPDKQTVSDNITDSNVSSPKFVSKIPRLVTAQKSTTVSAETSPQKDETQQPKLESPRLVVRRARPADRKMQTETLRTRPHSFHELISCFEKDPNRIQSCHKLRKYASADEVNTETLVQKVFRSEITPISGTSSEATGDKQGIVLKLELKLKS</sequence>
<feature type="compositionally biased region" description="Polar residues" evidence="2">
    <location>
        <begin position="818"/>
        <end position="834"/>
    </location>
</feature>
<feature type="compositionally biased region" description="Polar residues" evidence="2">
    <location>
        <begin position="1064"/>
        <end position="1075"/>
    </location>
</feature>
<feature type="compositionally biased region" description="Low complexity" evidence="2">
    <location>
        <begin position="835"/>
        <end position="850"/>
    </location>
</feature>
<reference evidence="3" key="1">
    <citation type="submission" date="2014-12" db="EMBL/GenBank/DDBJ databases">
        <title>Insight into the proteome of Arion vulgaris.</title>
        <authorList>
            <person name="Aradska J."/>
            <person name="Bulat T."/>
            <person name="Smidak R."/>
            <person name="Sarate P."/>
            <person name="Gangsoo J."/>
            <person name="Sialana F."/>
            <person name="Bilban M."/>
            <person name="Lubec G."/>
        </authorList>
    </citation>
    <scope>NUCLEOTIDE SEQUENCE</scope>
    <source>
        <tissue evidence="3">Skin</tissue>
    </source>
</reference>
<feature type="compositionally biased region" description="Polar residues" evidence="2">
    <location>
        <begin position="981"/>
        <end position="992"/>
    </location>
</feature>
<feature type="compositionally biased region" description="Polar residues" evidence="2">
    <location>
        <begin position="1091"/>
        <end position="1100"/>
    </location>
</feature>
<proteinExistence type="predicted"/>
<feature type="compositionally biased region" description="Low complexity" evidence="2">
    <location>
        <begin position="1101"/>
        <end position="1117"/>
    </location>
</feature>
<organism evidence="3">
    <name type="scientific">Arion vulgaris</name>
    <dbReference type="NCBI Taxonomy" id="1028688"/>
    <lineage>
        <taxon>Eukaryota</taxon>
        <taxon>Metazoa</taxon>
        <taxon>Spiralia</taxon>
        <taxon>Lophotrochozoa</taxon>
        <taxon>Mollusca</taxon>
        <taxon>Gastropoda</taxon>
        <taxon>Heterobranchia</taxon>
        <taxon>Euthyneura</taxon>
        <taxon>Panpulmonata</taxon>
        <taxon>Eupulmonata</taxon>
        <taxon>Stylommatophora</taxon>
        <taxon>Helicina</taxon>
        <taxon>Arionoidea</taxon>
        <taxon>Arionidae</taxon>
        <taxon>Arion</taxon>
    </lineage>
</organism>
<feature type="compositionally biased region" description="Polar residues" evidence="2">
    <location>
        <begin position="1314"/>
        <end position="1326"/>
    </location>
</feature>
<feature type="region of interest" description="Disordered" evidence="2">
    <location>
        <begin position="1339"/>
        <end position="1363"/>
    </location>
</feature>
<accession>A0A0B6ZCQ2</accession>
<feature type="compositionally biased region" description="Polar residues" evidence="2">
    <location>
        <begin position="1128"/>
        <end position="1138"/>
    </location>
</feature>
<feature type="compositionally biased region" description="Low complexity" evidence="2">
    <location>
        <begin position="1280"/>
        <end position="1294"/>
    </location>
</feature>
<feature type="compositionally biased region" description="Basic and acidic residues" evidence="2">
    <location>
        <begin position="1174"/>
        <end position="1186"/>
    </location>
</feature>
<feature type="region of interest" description="Disordered" evidence="2">
    <location>
        <begin position="146"/>
        <end position="183"/>
    </location>
</feature>
<feature type="region of interest" description="Disordered" evidence="2">
    <location>
        <begin position="1220"/>
        <end position="1248"/>
    </location>
</feature>
<protein>
    <submittedName>
        <fullName evidence="3">Uncharacterized protein</fullName>
    </submittedName>
</protein>
<feature type="compositionally biased region" description="Polar residues" evidence="2">
    <location>
        <begin position="1339"/>
        <end position="1349"/>
    </location>
</feature>
<feature type="compositionally biased region" description="Basic and acidic residues" evidence="2">
    <location>
        <begin position="1031"/>
        <end position="1044"/>
    </location>
</feature>
<evidence type="ECO:0000256" key="1">
    <source>
        <dbReference type="SAM" id="Coils"/>
    </source>
</evidence>
<feature type="coiled-coil region" evidence="1">
    <location>
        <begin position="642"/>
        <end position="676"/>
    </location>
</feature>
<feature type="compositionally biased region" description="Low complexity" evidence="2">
    <location>
        <begin position="930"/>
        <end position="951"/>
    </location>
</feature>
<dbReference type="EMBL" id="HACG01019367">
    <property type="protein sequence ID" value="CEK66232.1"/>
    <property type="molecule type" value="Transcribed_RNA"/>
</dbReference>
<gene>
    <name evidence="3" type="primary">ORF57784</name>
</gene>
<feature type="region of interest" description="Disordered" evidence="2">
    <location>
        <begin position="1274"/>
        <end position="1326"/>
    </location>
</feature>
<feature type="compositionally biased region" description="Low complexity" evidence="2">
    <location>
        <begin position="1076"/>
        <end position="1085"/>
    </location>
</feature>
<feature type="non-terminal residue" evidence="3">
    <location>
        <position position="1"/>
    </location>
</feature>
<evidence type="ECO:0000313" key="3">
    <source>
        <dbReference type="EMBL" id="CEK66232.1"/>
    </source>
</evidence>
<evidence type="ECO:0000256" key="2">
    <source>
        <dbReference type="SAM" id="MobiDB-lite"/>
    </source>
</evidence>
<feature type="region of interest" description="Disordered" evidence="2">
    <location>
        <begin position="818"/>
        <end position="1206"/>
    </location>
</feature>
<keyword evidence="1" id="KW-0175">Coiled coil</keyword>
<name>A0A0B6ZCQ2_9EUPU</name>
<feature type="compositionally biased region" description="Basic and acidic residues" evidence="2">
    <location>
        <begin position="959"/>
        <end position="980"/>
    </location>
</feature>
<feature type="compositionally biased region" description="Polar residues" evidence="2">
    <location>
        <begin position="909"/>
        <end position="926"/>
    </location>
</feature>